<dbReference type="AlphaFoldDB" id="A0A1A9UXQ1"/>
<dbReference type="VEuPathDB" id="VectorBase:GAUT019124"/>
<organism evidence="1 2">
    <name type="scientific">Glossina austeni</name>
    <name type="common">Savannah tsetse fly</name>
    <dbReference type="NCBI Taxonomy" id="7395"/>
    <lineage>
        <taxon>Eukaryota</taxon>
        <taxon>Metazoa</taxon>
        <taxon>Ecdysozoa</taxon>
        <taxon>Arthropoda</taxon>
        <taxon>Hexapoda</taxon>
        <taxon>Insecta</taxon>
        <taxon>Pterygota</taxon>
        <taxon>Neoptera</taxon>
        <taxon>Endopterygota</taxon>
        <taxon>Diptera</taxon>
        <taxon>Brachycera</taxon>
        <taxon>Muscomorpha</taxon>
        <taxon>Hippoboscoidea</taxon>
        <taxon>Glossinidae</taxon>
        <taxon>Glossina</taxon>
    </lineage>
</organism>
<evidence type="ECO:0000313" key="1">
    <source>
        <dbReference type="EnsemblMetazoa" id="GAUT019124-PA"/>
    </source>
</evidence>
<reference evidence="1" key="1">
    <citation type="submission" date="2020-05" db="UniProtKB">
        <authorList>
            <consortium name="EnsemblMetazoa"/>
        </authorList>
    </citation>
    <scope>IDENTIFICATION</scope>
    <source>
        <strain evidence="1">TTRI</strain>
    </source>
</reference>
<proteinExistence type="predicted"/>
<dbReference type="EnsemblMetazoa" id="GAUT019124-RA">
    <property type="protein sequence ID" value="GAUT019124-PA"/>
    <property type="gene ID" value="GAUT019124"/>
</dbReference>
<keyword evidence="2" id="KW-1185">Reference proteome</keyword>
<sequence length="66" mass="7395">METNLPVNWLLAILCGKSQVGAGFCIFNVMLHNAQRVVVINVNYEDKQCFKNPQNSRVLGLESTLD</sequence>
<evidence type="ECO:0000313" key="2">
    <source>
        <dbReference type="Proteomes" id="UP000078200"/>
    </source>
</evidence>
<name>A0A1A9UXQ1_GLOAU</name>
<protein>
    <submittedName>
        <fullName evidence="1">Uncharacterized protein</fullName>
    </submittedName>
</protein>
<dbReference type="Proteomes" id="UP000078200">
    <property type="component" value="Unassembled WGS sequence"/>
</dbReference>
<accession>A0A1A9UXQ1</accession>